<dbReference type="InterPro" id="IPR052739">
    <property type="entry name" value="FAAH2"/>
</dbReference>
<dbReference type="GO" id="GO:0012505">
    <property type="term" value="C:endomembrane system"/>
    <property type="evidence" value="ECO:0007669"/>
    <property type="project" value="TreeGrafter"/>
</dbReference>
<dbReference type="AlphaFoldDB" id="A0AAW7R4J3"/>
<evidence type="ECO:0000313" key="2">
    <source>
        <dbReference type="EMBL" id="MDN7125449.1"/>
    </source>
</evidence>
<dbReference type="Pfam" id="PF01425">
    <property type="entry name" value="Amidase"/>
    <property type="match status" value="1"/>
</dbReference>
<keyword evidence="4" id="KW-1185">Reference proteome</keyword>
<evidence type="ECO:0000313" key="4">
    <source>
        <dbReference type="Proteomes" id="UP001169491"/>
    </source>
</evidence>
<dbReference type="InterPro" id="IPR036928">
    <property type="entry name" value="AS_sf"/>
</dbReference>
<proteinExistence type="predicted"/>
<dbReference type="SUPFAM" id="SSF75304">
    <property type="entry name" value="Amidase signature (AS) enzymes"/>
    <property type="match status" value="1"/>
</dbReference>
<accession>A0AAW7R4J3</accession>
<dbReference type="RefSeq" id="WP_301721013.1">
    <property type="nucleotide sequence ID" value="NZ_JAGGJB010000006.1"/>
</dbReference>
<organism evidence="2 5">
    <name type="scientific">Pseudidiomarina terrestris</name>
    <dbReference type="NCBI Taxonomy" id="2820060"/>
    <lineage>
        <taxon>Bacteria</taxon>
        <taxon>Pseudomonadati</taxon>
        <taxon>Pseudomonadota</taxon>
        <taxon>Gammaproteobacteria</taxon>
        <taxon>Alteromonadales</taxon>
        <taxon>Idiomarinaceae</taxon>
        <taxon>Pseudidiomarina</taxon>
    </lineage>
</organism>
<feature type="domain" description="Amidase" evidence="1">
    <location>
        <begin position="23"/>
        <end position="465"/>
    </location>
</feature>
<name>A0AAW7R4J3_9GAMM</name>
<protein>
    <submittedName>
        <fullName evidence="2">Amidase</fullName>
    </submittedName>
</protein>
<evidence type="ECO:0000259" key="1">
    <source>
        <dbReference type="Pfam" id="PF01425"/>
    </source>
</evidence>
<dbReference type="PANTHER" id="PTHR43372">
    <property type="entry name" value="FATTY-ACID AMIDE HYDROLASE"/>
    <property type="match status" value="1"/>
</dbReference>
<comment type="caution">
    <text evidence="2">The sequence shown here is derived from an EMBL/GenBank/DDBJ whole genome shotgun (WGS) entry which is preliminary data.</text>
</comment>
<sequence length="486" mass="53289">MKYMSATTIASQTASGELSSTAITDYYLGRIDNYNPQLNAFVDIFAEQARYTAKLRDQQQREDKPVGVLHGVPVSVKECYQIKDTKTTLNYQGLRNYVSDSTSLLVQRLVDAGAVVLGKTNVPSLLADAQTFGPIYPTCNNPYALDRTPGGSTGGGAAALAADLCALEIGSDIGGSIRNPAHNCGLFGFKPTENGHHLDGHIPPLPHLDLGLSVMNCTGPLARSAVDLELAYNVLFAPDWEQRLYLPIAREQKTPDDLSGYSFGFVDNMAGVQPGSEVRNAMQRTRDKLIAAGAEVNDIRIDQELAREALVLWVELFGYAMGQTLRLPVRKLLYWQYRHLFKRSSLPADQALKALSSGLSLNFKAFSRALKRRQEIVTEALRQQKSVDIIVSPTTLGPAFPHNKDHKAVMLDGEKIPYVDFCFPFVNFFSLTGQPVVTVPTGLTESGLPVGLCFAAAHHQDQTLLHLAQLMEKQGFTFQPPDFGKD</sequence>
<dbReference type="InterPro" id="IPR023631">
    <property type="entry name" value="Amidase_dom"/>
</dbReference>
<dbReference type="EMBL" id="JAGGJB010000006">
    <property type="protein sequence ID" value="MDN7125449.1"/>
    <property type="molecule type" value="Genomic_DNA"/>
</dbReference>
<gene>
    <name evidence="2" type="ORF">J6I90_11195</name>
    <name evidence="3" type="ORF">J6I92_10010</name>
</gene>
<dbReference type="Proteomes" id="UP001169492">
    <property type="component" value="Unassembled WGS sequence"/>
</dbReference>
<evidence type="ECO:0000313" key="5">
    <source>
        <dbReference type="Proteomes" id="UP001169492"/>
    </source>
</evidence>
<dbReference type="EMBL" id="JAGGJC010000004">
    <property type="protein sequence ID" value="MDN7130207.1"/>
    <property type="molecule type" value="Genomic_DNA"/>
</dbReference>
<dbReference type="PANTHER" id="PTHR43372:SF4">
    <property type="entry name" value="FATTY-ACID AMIDE HYDROLASE 2"/>
    <property type="match status" value="1"/>
</dbReference>
<reference evidence="4 5" key="1">
    <citation type="submission" date="2021-03" db="EMBL/GenBank/DDBJ databases">
        <title>Pseudidiomarina terrestris, a new bacterium isolated from saline soil.</title>
        <authorList>
            <person name="Galisteo C."/>
            <person name="De La Haba R."/>
            <person name="Sanchez-Porro C."/>
            <person name="Ventosa A."/>
        </authorList>
    </citation>
    <scope>NUCLEOTIDE SEQUENCE [LARGE SCALE GENOMIC DNA]</scope>
    <source>
        <strain evidence="2 5">1APP75-32.1</strain>
        <strain evidence="4">1APR75-15</strain>
        <strain evidence="3">1ASR75-15</strain>
    </source>
</reference>
<dbReference type="Proteomes" id="UP001169491">
    <property type="component" value="Unassembled WGS sequence"/>
</dbReference>
<evidence type="ECO:0000313" key="3">
    <source>
        <dbReference type="EMBL" id="MDN7130207.1"/>
    </source>
</evidence>
<dbReference type="Gene3D" id="3.90.1300.10">
    <property type="entry name" value="Amidase signature (AS) domain"/>
    <property type="match status" value="1"/>
</dbReference>